<protein>
    <recommendedName>
        <fullName evidence="2">SRPBCC family protein</fullName>
    </recommendedName>
</protein>
<dbReference type="AlphaFoldDB" id="A0AAU7JQ92"/>
<accession>A0AAU7JQ92</accession>
<dbReference type="Gene3D" id="3.30.530.20">
    <property type="match status" value="1"/>
</dbReference>
<dbReference type="SUPFAM" id="SSF55961">
    <property type="entry name" value="Bet v1-like"/>
    <property type="match status" value="1"/>
</dbReference>
<evidence type="ECO:0008006" key="2">
    <source>
        <dbReference type="Google" id="ProtNLM"/>
    </source>
</evidence>
<gene>
    <name evidence="1" type="ORF">ABEG17_11570</name>
</gene>
<sequence length="154" mass="16736">MTVFSASKRSTAVVPFTRDAVWSVLSDAGLVAKLTPMVRSIEDHGGTWLWKLAPIEVLGKSIGLSFTERMDLRPQERIEFTHTPAGDERAGVEGTYTLSDKSSGTHLAIDLGVHVDLPFPKIAKPAVQTTMQGVIAAMGAGFAHNLDRHLKSRR</sequence>
<dbReference type="EMBL" id="CP157483">
    <property type="protein sequence ID" value="XBO42224.1"/>
    <property type="molecule type" value="Genomic_DNA"/>
</dbReference>
<dbReference type="InterPro" id="IPR023393">
    <property type="entry name" value="START-like_dom_sf"/>
</dbReference>
<evidence type="ECO:0000313" key="1">
    <source>
        <dbReference type="EMBL" id="XBO42224.1"/>
    </source>
</evidence>
<proteinExistence type="predicted"/>
<reference evidence="1" key="1">
    <citation type="submission" date="2024-05" db="EMBL/GenBank/DDBJ databases">
        <authorList>
            <person name="Kim S."/>
            <person name="Heo J."/>
            <person name="Choi H."/>
            <person name="Choi Y."/>
            <person name="Kwon S.-W."/>
            <person name="Kim Y."/>
        </authorList>
    </citation>
    <scope>NUCLEOTIDE SEQUENCE</scope>
    <source>
        <strain evidence="1">KACC 23699</strain>
    </source>
</reference>
<organism evidence="1">
    <name type="scientific">Pedococcus sp. KACC 23699</name>
    <dbReference type="NCBI Taxonomy" id="3149228"/>
    <lineage>
        <taxon>Bacteria</taxon>
        <taxon>Bacillati</taxon>
        <taxon>Actinomycetota</taxon>
        <taxon>Actinomycetes</taxon>
        <taxon>Micrococcales</taxon>
        <taxon>Intrasporangiaceae</taxon>
        <taxon>Pedococcus</taxon>
    </lineage>
</organism>
<dbReference type="RefSeq" id="WP_406829635.1">
    <property type="nucleotide sequence ID" value="NZ_CP157483.1"/>
</dbReference>
<name>A0AAU7JQ92_9MICO</name>